<dbReference type="OrthoDB" id="271386at2759"/>
<evidence type="ECO:0000256" key="3">
    <source>
        <dbReference type="ARBA" id="ARBA00023110"/>
    </source>
</evidence>
<name>A0A3M6TCY7_POCDA</name>
<evidence type="ECO:0000313" key="8">
    <source>
        <dbReference type="Proteomes" id="UP000275408"/>
    </source>
</evidence>
<evidence type="ECO:0000256" key="5">
    <source>
        <dbReference type="ARBA" id="ARBA00038286"/>
    </source>
</evidence>
<dbReference type="CDD" id="cd01928">
    <property type="entry name" value="Cyclophilin_PPIL3_like"/>
    <property type="match status" value="1"/>
</dbReference>
<dbReference type="PROSITE" id="PS00170">
    <property type="entry name" value="CSA_PPIASE_1"/>
    <property type="match status" value="1"/>
</dbReference>
<dbReference type="InterPro" id="IPR044666">
    <property type="entry name" value="Cyclophilin_A-like"/>
</dbReference>
<reference evidence="7 8" key="1">
    <citation type="journal article" date="2018" name="Sci. Rep.">
        <title>Comparative analysis of the Pocillopora damicornis genome highlights role of immune system in coral evolution.</title>
        <authorList>
            <person name="Cunning R."/>
            <person name="Bay R.A."/>
            <person name="Gillette P."/>
            <person name="Baker A.C."/>
            <person name="Traylor-Knowles N."/>
        </authorList>
    </citation>
    <scope>NUCLEOTIDE SEQUENCE [LARGE SCALE GENOMIC DNA]</scope>
    <source>
        <strain evidence="7">RSMAS</strain>
        <tissue evidence="7">Whole animal</tissue>
    </source>
</reference>
<comment type="similarity">
    <text evidence="5">Belongs to the cyclophilin-type PPIase family. PPIL3 subfamily.</text>
</comment>
<evidence type="ECO:0000259" key="6">
    <source>
        <dbReference type="PROSITE" id="PS50072"/>
    </source>
</evidence>
<dbReference type="AlphaFoldDB" id="A0A3M6TCY7"/>
<protein>
    <recommendedName>
        <fullName evidence="2">peptidylprolyl isomerase</fullName>
        <ecNumber evidence="2">5.2.1.8</ecNumber>
    </recommendedName>
</protein>
<dbReference type="GO" id="GO:0003755">
    <property type="term" value="F:peptidyl-prolyl cis-trans isomerase activity"/>
    <property type="evidence" value="ECO:0007669"/>
    <property type="project" value="UniProtKB-KW"/>
</dbReference>
<evidence type="ECO:0000256" key="4">
    <source>
        <dbReference type="ARBA" id="ARBA00023235"/>
    </source>
</evidence>
<dbReference type="InterPro" id="IPR002130">
    <property type="entry name" value="Cyclophilin-type_PPIase_dom"/>
</dbReference>
<accession>A0A3M6TCY7</accession>
<dbReference type="InterPro" id="IPR029000">
    <property type="entry name" value="Cyclophilin-like_dom_sf"/>
</dbReference>
<dbReference type="Gene3D" id="2.40.100.10">
    <property type="entry name" value="Cyclophilin-like"/>
    <property type="match status" value="1"/>
</dbReference>
<dbReference type="Proteomes" id="UP000275408">
    <property type="component" value="Unassembled WGS sequence"/>
</dbReference>
<comment type="catalytic activity">
    <reaction evidence="1">
        <text>[protein]-peptidylproline (omega=180) = [protein]-peptidylproline (omega=0)</text>
        <dbReference type="Rhea" id="RHEA:16237"/>
        <dbReference type="Rhea" id="RHEA-COMP:10747"/>
        <dbReference type="Rhea" id="RHEA-COMP:10748"/>
        <dbReference type="ChEBI" id="CHEBI:83833"/>
        <dbReference type="ChEBI" id="CHEBI:83834"/>
        <dbReference type="EC" id="5.2.1.8"/>
    </reaction>
</comment>
<keyword evidence="3" id="KW-0697">Rotamase</keyword>
<keyword evidence="8" id="KW-1185">Reference proteome</keyword>
<dbReference type="InterPro" id="IPR020892">
    <property type="entry name" value="Cyclophilin-type_PPIase_CS"/>
</dbReference>
<dbReference type="GO" id="GO:0071013">
    <property type="term" value="C:catalytic step 2 spliceosome"/>
    <property type="evidence" value="ECO:0007669"/>
    <property type="project" value="TreeGrafter"/>
</dbReference>
<dbReference type="Pfam" id="PF00160">
    <property type="entry name" value="Pro_isomerase"/>
    <property type="match status" value="1"/>
</dbReference>
<dbReference type="PRINTS" id="PR00153">
    <property type="entry name" value="CSAPPISMRASE"/>
</dbReference>
<evidence type="ECO:0000256" key="1">
    <source>
        <dbReference type="ARBA" id="ARBA00000971"/>
    </source>
</evidence>
<dbReference type="GO" id="GO:0006457">
    <property type="term" value="P:protein folding"/>
    <property type="evidence" value="ECO:0007669"/>
    <property type="project" value="InterPro"/>
</dbReference>
<sequence>MARSLDEPLQEEPLVQQERNISCGDGAWIKLALKTIQHIIKNQSKLKSREGCKAYNPELFKLGCEVMLPGCYYFWRNKIYLQQQHKALVMVKFVLEPIGPLSLSLSKWLKRLELATTPPWIRSYSIARFPLSILSGFPDNLLVPFKIQAVTLHTDVGDLKIELNCEDTPKACENFLALCASSYYDNCVFHRNIKGFMVQTGDPTGTGKGGKSIWGKKFVDELSPSLRHNARGTVSMANSGQDTNGSQFFICYGKQPHLDMKYTVFGKVIDGLETLDDLEKLPVNEKTYCPLTEVRIKNVTIHANPIADKSG</sequence>
<dbReference type="EC" id="5.2.1.8" evidence="2"/>
<dbReference type="FunFam" id="2.40.100.10:FF:000012">
    <property type="entry name" value="Peptidyl-prolyl cis-trans isomerase"/>
    <property type="match status" value="1"/>
</dbReference>
<dbReference type="STRING" id="46731.A0A3M6TCY7"/>
<dbReference type="SUPFAM" id="SSF50891">
    <property type="entry name" value="Cyclophilin-like"/>
    <property type="match status" value="1"/>
</dbReference>
<gene>
    <name evidence="7" type="ORF">pdam_00016736</name>
</gene>
<evidence type="ECO:0000313" key="7">
    <source>
        <dbReference type="EMBL" id="RMX39275.1"/>
    </source>
</evidence>
<keyword evidence="4" id="KW-0413">Isomerase</keyword>
<organism evidence="7 8">
    <name type="scientific">Pocillopora damicornis</name>
    <name type="common">Cauliflower coral</name>
    <name type="synonym">Millepora damicornis</name>
    <dbReference type="NCBI Taxonomy" id="46731"/>
    <lineage>
        <taxon>Eukaryota</taxon>
        <taxon>Metazoa</taxon>
        <taxon>Cnidaria</taxon>
        <taxon>Anthozoa</taxon>
        <taxon>Hexacorallia</taxon>
        <taxon>Scleractinia</taxon>
        <taxon>Astrocoeniina</taxon>
        <taxon>Pocilloporidae</taxon>
        <taxon>Pocillopora</taxon>
    </lineage>
</organism>
<proteinExistence type="inferred from homology"/>
<evidence type="ECO:0000256" key="2">
    <source>
        <dbReference type="ARBA" id="ARBA00013194"/>
    </source>
</evidence>
<dbReference type="PROSITE" id="PS50072">
    <property type="entry name" value="CSA_PPIASE_2"/>
    <property type="match status" value="1"/>
</dbReference>
<dbReference type="PANTHER" id="PTHR45625">
    <property type="entry name" value="PEPTIDYL-PROLYL CIS-TRANS ISOMERASE-RELATED"/>
    <property type="match status" value="1"/>
</dbReference>
<feature type="domain" description="PPIase cyclophilin-type" evidence="6">
    <location>
        <begin position="146"/>
        <end position="301"/>
    </location>
</feature>
<dbReference type="PANTHER" id="PTHR45625:SF2">
    <property type="entry name" value="PEPTIDYL-PROLYL CIS-TRANS ISOMERASE-LIKE 3"/>
    <property type="match status" value="1"/>
</dbReference>
<dbReference type="EMBL" id="RCHS01003840">
    <property type="protein sequence ID" value="RMX39275.1"/>
    <property type="molecule type" value="Genomic_DNA"/>
</dbReference>
<comment type="caution">
    <text evidence="7">The sequence shown here is derived from an EMBL/GenBank/DDBJ whole genome shotgun (WGS) entry which is preliminary data.</text>
</comment>